<dbReference type="RefSeq" id="WP_038241170.1">
    <property type="nucleotide sequence ID" value="NZ_CAWLWS010000122.1"/>
</dbReference>
<evidence type="ECO:0000313" key="2">
    <source>
        <dbReference type="Proteomes" id="UP000019202"/>
    </source>
</evidence>
<dbReference type="OrthoDB" id="6919103at2"/>
<comment type="caution">
    <text evidence="1">The sequence shown here is derived from an EMBL/GenBank/DDBJ whole genome shotgun (WGS) entry which is preliminary data.</text>
</comment>
<protein>
    <recommendedName>
        <fullName evidence="3">Zinc ABC transporter substrate-binding protein</fullName>
    </recommendedName>
</protein>
<accession>W1J2Z5</accession>
<dbReference type="Proteomes" id="UP000019202">
    <property type="component" value="Unassembled WGS sequence"/>
</dbReference>
<dbReference type="STRING" id="1427518.XSR1_600005"/>
<gene>
    <name evidence="1" type="ORF">XSR1_600005</name>
</gene>
<keyword evidence="2" id="KW-1185">Reference proteome</keyword>
<name>W1J2Z5_9GAMM</name>
<evidence type="ECO:0008006" key="3">
    <source>
        <dbReference type="Google" id="ProtNLM"/>
    </source>
</evidence>
<organism evidence="1 2">
    <name type="scientific">Xenorhabdus szentirmaii DSM 16338</name>
    <dbReference type="NCBI Taxonomy" id="1427518"/>
    <lineage>
        <taxon>Bacteria</taxon>
        <taxon>Pseudomonadati</taxon>
        <taxon>Pseudomonadota</taxon>
        <taxon>Gammaproteobacteria</taxon>
        <taxon>Enterobacterales</taxon>
        <taxon>Morganellaceae</taxon>
        <taxon>Xenorhabdus</taxon>
    </lineage>
</organism>
<evidence type="ECO:0000313" key="1">
    <source>
        <dbReference type="EMBL" id="CDL85122.1"/>
    </source>
</evidence>
<dbReference type="EMBL" id="CBXF010000122">
    <property type="protein sequence ID" value="CDL85122.1"/>
    <property type="molecule type" value="Genomic_DNA"/>
</dbReference>
<sequence length="110" mass="13068">MKKHEIYSNMLWKTLTHIRCVQTLSFVRKGFDKSCNLEAELLHGIVLSLTEEEMTKHDIFFLNNQARLYLDNADEIKFRNYSSHKNDIKTLFSIVPEHLREKLEWNGPES</sequence>
<proteinExistence type="predicted"/>
<dbReference type="AlphaFoldDB" id="W1J2Z5"/>
<reference evidence="1" key="1">
    <citation type="submission" date="2013-11" db="EMBL/GenBank/DDBJ databases">
        <title>Draft genome sequence and annotation of the entomopathogenic bacteria, Xenorhabdus cabanillasi strain JM26 and Xenorhabdus szentirmai strain DSM 16338.</title>
        <authorList>
            <person name="Gualtieri M."/>
            <person name="Ogier J.C."/>
            <person name="Pages S."/>
            <person name="Givaudan A."/>
            <person name="Gaudriault S."/>
        </authorList>
    </citation>
    <scope>NUCLEOTIDE SEQUENCE [LARGE SCALE GENOMIC DNA]</scope>
    <source>
        <strain evidence="1">DSM 16338</strain>
    </source>
</reference>